<keyword evidence="2" id="KW-1185">Reference proteome</keyword>
<reference key="2">
    <citation type="submission" date="2011-10" db="EMBL/GenBank/DDBJ databases">
        <title>The genome and transcriptome sequence of Clonorchis sinensis provide insights into the carcinogenic liver fluke.</title>
        <authorList>
            <person name="Wang X."/>
            <person name="Huang Y."/>
            <person name="Chen W."/>
            <person name="Liu H."/>
            <person name="Guo L."/>
            <person name="Chen Y."/>
            <person name="Luo F."/>
            <person name="Zhou W."/>
            <person name="Sun J."/>
            <person name="Mao Q."/>
            <person name="Liang P."/>
            <person name="Zhou C."/>
            <person name="Tian Y."/>
            <person name="Men J."/>
            <person name="Lv X."/>
            <person name="Huang L."/>
            <person name="Zhou J."/>
            <person name="Hu Y."/>
            <person name="Li R."/>
            <person name="Zhang F."/>
            <person name="Lei H."/>
            <person name="Li X."/>
            <person name="Hu X."/>
            <person name="Liang C."/>
            <person name="Xu J."/>
            <person name="Wu Z."/>
            <person name="Yu X."/>
        </authorList>
    </citation>
    <scope>NUCLEOTIDE SEQUENCE</scope>
    <source>
        <strain>Henan</strain>
    </source>
</reference>
<evidence type="ECO:0000313" key="1">
    <source>
        <dbReference type="EMBL" id="GAA48033.1"/>
    </source>
</evidence>
<gene>
    <name evidence="1" type="ORF">CLF_101101</name>
</gene>
<reference evidence="1" key="1">
    <citation type="journal article" date="2011" name="Genome Biol.">
        <title>The draft genome of the carcinogenic human liver fluke Clonorchis sinensis.</title>
        <authorList>
            <person name="Wang X."/>
            <person name="Chen W."/>
            <person name="Huang Y."/>
            <person name="Sun J."/>
            <person name="Men J."/>
            <person name="Liu H."/>
            <person name="Luo F."/>
            <person name="Guo L."/>
            <person name="Lv X."/>
            <person name="Deng C."/>
            <person name="Zhou C."/>
            <person name="Fan Y."/>
            <person name="Li X."/>
            <person name="Huang L."/>
            <person name="Hu Y."/>
            <person name="Liang C."/>
            <person name="Hu X."/>
            <person name="Xu J."/>
            <person name="Yu X."/>
        </authorList>
    </citation>
    <scope>NUCLEOTIDE SEQUENCE [LARGE SCALE GENOMIC DNA]</scope>
    <source>
        <strain evidence="1">Henan</strain>
    </source>
</reference>
<feature type="non-terminal residue" evidence="1">
    <location>
        <position position="319"/>
    </location>
</feature>
<protein>
    <submittedName>
        <fullName evidence="1">Uncharacterized protein</fullName>
    </submittedName>
</protein>
<organism evidence="1 2">
    <name type="scientific">Clonorchis sinensis</name>
    <name type="common">Chinese liver fluke</name>
    <dbReference type="NCBI Taxonomy" id="79923"/>
    <lineage>
        <taxon>Eukaryota</taxon>
        <taxon>Metazoa</taxon>
        <taxon>Spiralia</taxon>
        <taxon>Lophotrochozoa</taxon>
        <taxon>Platyhelminthes</taxon>
        <taxon>Trematoda</taxon>
        <taxon>Digenea</taxon>
        <taxon>Opisthorchiida</taxon>
        <taxon>Opisthorchiata</taxon>
        <taxon>Opisthorchiidae</taxon>
        <taxon>Clonorchis</taxon>
    </lineage>
</organism>
<proteinExistence type="predicted"/>
<sequence>MQQGQWNPVSALCEYDVITRPLRRSLRGVKSIRTLVPAATVTITGKRECGTYNEALEAKTSAVLAELRESFTEMDEEDWDLHRKRQFTRQRHEDKRKFLVSLRPWMDDKLPVSIPSEEDDNRPDYCYTGCAPVTHDKEVASPEDNHRSVCGSLGCAPITMDSKHSSDDNGDQSHCVFLGCAPLSTYEQAVPPTMAAGFYGESVYPSAEVMHGGVIYFQTVSTRCLRFVKFLAWKRRFETWLNGFSICVCVIRRDLVRTVTRGLHHANFELCPAVPTYKLPGNKRLPDVYVSVTSIIISIIIKDSNISVDTDASLPYNHK</sequence>
<accession>G7Y4Z7</accession>
<evidence type="ECO:0000313" key="2">
    <source>
        <dbReference type="Proteomes" id="UP000008909"/>
    </source>
</evidence>
<dbReference type="AlphaFoldDB" id="G7Y4Z7"/>
<name>G7Y4Z7_CLOSI</name>
<dbReference type="Proteomes" id="UP000008909">
    <property type="component" value="Unassembled WGS sequence"/>
</dbReference>
<dbReference type="EMBL" id="DF142866">
    <property type="protein sequence ID" value="GAA48033.1"/>
    <property type="molecule type" value="Genomic_DNA"/>
</dbReference>